<dbReference type="AlphaFoldDB" id="Q01XC7"/>
<dbReference type="Pfam" id="PF13181">
    <property type="entry name" value="TPR_8"/>
    <property type="match status" value="2"/>
</dbReference>
<dbReference type="HOGENOM" id="CLU_079028_0_0_0"/>
<feature type="chain" id="PRO_5004162776" evidence="2">
    <location>
        <begin position="27"/>
        <end position="319"/>
    </location>
</feature>
<name>Q01XC7_SOLUE</name>
<dbReference type="InterPro" id="IPR011990">
    <property type="entry name" value="TPR-like_helical_dom_sf"/>
</dbReference>
<feature type="repeat" description="TPR" evidence="1">
    <location>
        <begin position="64"/>
        <end position="97"/>
    </location>
</feature>
<accession>Q01XC7</accession>
<dbReference type="PROSITE" id="PS50005">
    <property type="entry name" value="TPR"/>
    <property type="match status" value="1"/>
</dbReference>
<keyword evidence="2" id="KW-0732">Signal</keyword>
<dbReference type="STRING" id="234267.Acid_4729"/>
<keyword evidence="1" id="KW-0802">TPR repeat</keyword>
<organism evidence="3">
    <name type="scientific">Solibacter usitatus (strain Ellin6076)</name>
    <dbReference type="NCBI Taxonomy" id="234267"/>
    <lineage>
        <taxon>Bacteria</taxon>
        <taxon>Pseudomonadati</taxon>
        <taxon>Acidobacteriota</taxon>
        <taxon>Terriglobia</taxon>
        <taxon>Bryobacterales</taxon>
        <taxon>Solibacteraceae</taxon>
        <taxon>Candidatus Solibacter</taxon>
    </lineage>
</organism>
<dbReference type="SMART" id="SM00028">
    <property type="entry name" value="TPR"/>
    <property type="match status" value="3"/>
</dbReference>
<proteinExistence type="predicted"/>
<evidence type="ECO:0000256" key="1">
    <source>
        <dbReference type="PROSITE-ProRule" id="PRU00339"/>
    </source>
</evidence>
<evidence type="ECO:0000256" key="2">
    <source>
        <dbReference type="SAM" id="SignalP"/>
    </source>
</evidence>
<dbReference type="InterPro" id="IPR019734">
    <property type="entry name" value="TPR_rpt"/>
</dbReference>
<protein>
    <submittedName>
        <fullName evidence="3">Tetratricopeptide TPR_2 repeat protein</fullName>
    </submittedName>
</protein>
<dbReference type="InParanoid" id="Q01XC7"/>
<dbReference type="eggNOG" id="COG0457">
    <property type="taxonomic scope" value="Bacteria"/>
</dbReference>
<sequence precursor="true">MTLAMLANSIFCKSAAALLLAATLCAQPPMGGRGGPPMSDAMRQAQQLMRDGKLADALAIYEKENAGSQAGTVLDLMGKGAEARQHFQRAIDAAPDSAARANAQRSMAMSYAFEGDCRNTVKYEQMVIAYWATREQADPQNAFYQEGEMANEAARVCIDAGDLETAGAWYRKGTELGLKEPGNQTHPASLWKFRLEHALARIAARKGDKAEAQKHVAAAKAQLDGDPKMAEQQARFFPYLTGYVALYTGDYKQARDDFEKAIALPGNTADPFYQCLLGMTYEKLGEKEKATECYRKASATTGHNPPAAFAKPFTRKKLA</sequence>
<feature type="signal peptide" evidence="2">
    <location>
        <begin position="1"/>
        <end position="26"/>
    </location>
</feature>
<dbReference type="Gene3D" id="1.25.40.10">
    <property type="entry name" value="Tetratricopeptide repeat domain"/>
    <property type="match status" value="2"/>
</dbReference>
<reference evidence="3" key="1">
    <citation type="submission" date="2006-10" db="EMBL/GenBank/DDBJ databases">
        <title>Complete sequence of Solibacter usitatus Ellin6076.</title>
        <authorList>
            <consortium name="US DOE Joint Genome Institute"/>
            <person name="Copeland A."/>
            <person name="Lucas S."/>
            <person name="Lapidus A."/>
            <person name="Barry K."/>
            <person name="Detter J.C."/>
            <person name="Glavina del Rio T."/>
            <person name="Hammon N."/>
            <person name="Israni S."/>
            <person name="Dalin E."/>
            <person name="Tice H."/>
            <person name="Pitluck S."/>
            <person name="Thompson L.S."/>
            <person name="Brettin T."/>
            <person name="Bruce D."/>
            <person name="Han C."/>
            <person name="Tapia R."/>
            <person name="Gilna P."/>
            <person name="Schmutz J."/>
            <person name="Larimer F."/>
            <person name="Land M."/>
            <person name="Hauser L."/>
            <person name="Kyrpides N."/>
            <person name="Mikhailova N."/>
            <person name="Janssen P.H."/>
            <person name="Kuske C.R."/>
            <person name="Richardson P."/>
        </authorList>
    </citation>
    <scope>NUCLEOTIDE SEQUENCE</scope>
    <source>
        <strain evidence="3">Ellin6076</strain>
    </source>
</reference>
<dbReference type="SUPFAM" id="SSF48452">
    <property type="entry name" value="TPR-like"/>
    <property type="match status" value="2"/>
</dbReference>
<gene>
    <name evidence="3" type="ordered locus">Acid_4729</name>
</gene>
<dbReference type="EMBL" id="CP000473">
    <property type="protein sequence ID" value="ABJ85688.1"/>
    <property type="molecule type" value="Genomic_DNA"/>
</dbReference>
<dbReference type="KEGG" id="sus:Acid_4729"/>
<evidence type="ECO:0000313" key="3">
    <source>
        <dbReference type="EMBL" id="ABJ85688.1"/>
    </source>
</evidence>
<dbReference type="OrthoDB" id="119245at2"/>